<reference evidence="2" key="1">
    <citation type="submission" date="2015-10" db="EMBL/GenBank/DDBJ databases">
        <authorList>
            <person name="Gilbert D.G."/>
        </authorList>
    </citation>
    <scope>NUCLEOTIDE SEQUENCE</scope>
    <source>
        <strain evidence="2">Phyl III-seqv23</strain>
    </source>
</reference>
<dbReference type="EMBL" id="LN899819">
    <property type="protein sequence ID" value="CUV11900.1"/>
    <property type="molecule type" value="Genomic_DNA"/>
</dbReference>
<dbReference type="PATRIC" id="fig|305.106.peg.1070"/>
<accession>A0A0S4TPJ0</accession>
<proteinExistence type="predicted"/>
<dbReference type="InterPro" id="IPR009492">
    <property type="entry name" value="TniQ"/>
</dbReference>
<sequence>MMLRTDIMPFPRREEIGLDEDGIGFALRMATMNGLTFSDLARHLASPGHLYLPSHASETVAFMFGCTPSRLREAFVVRRFHHGAQAADFLSHQFLRPYHLRQLHPQLCPACIQEDRTARAIWSICLVTSCPKHGIRLLDGCRCGRPISWRRPAIDFCECGLRLTTDDQETLAADPRELAVSHQVAHLVAPACQQIAFQASHCLPCGFEGLSVDTLLRVLWIFGIVDAEQEVSHPRCASRLLSTPEAAALVCRAFDRLVSLLTHRSLRESLRIPLPALRALYDESTASADRRFISSLISRLHKRAPSRQLLRLTSIDPQLSLFGDADEPSA</sequence>
<name>A0A0S4TPJ0_RALSL</name>
<protein>
    <recommendedName>
        <fullName evidence="1">TniQ domain-containing protein</fullName>
    </recommendedName>
</protein>
<gene>
    <name evidence="2" type="ORF">RUN39_v1_260047</name>
</gene>
<organism evidence="2">
    <name type="scientific">Ralstonia solanacearum</name>
    <name type="common">Pseudomonas solanacearum</name>
    <dbReference type="NCBI Taxonomy" id="305"/>
    <lineage>
        <taxon>Bacteria</taxon>
        <taxon>Pseudomonadati</taxon>
        <taxon>Pseudomonadota</taxon>
        <taxon>Betaproteobacteria</taxon>
        <taxon>Burkholderiales</taxon>
        <taxon>Burkholderiaceae</taxon>
        <taxon>Ralstonia</taxon>
        <taxon>Ralstonia solanacearum species complex</taxon>
    </lineage>
</organism>
<dbReference type="Pfam" id="PF06527">
    <property type="entry name" value="TniQ"/>
    <property type="match status" value="1"/>
</dbReference>
<feature type="domain" description="TniQ" evidence="1">
    <location>
        <begin position="18"/>
        <end position="137"/>
    </location>
</feature>
<evidence type="ECO:0000259" key="1">
    <source>
        <dbReference type="Pfam" id="PF06527"/>
    </source>
</evidence>
<evidence type="ECO:0000313" key="2">
    <source>
        <dbReference type="EMBL" id="CUV11900.1"/>
    </source>
</evidence>
<dbReference type="AlphaFoldDB" id="A0A0S4TPJ0"/>